<protein>
    <recommendedName>
        <fullName evidence="2">Phage tail tape measure protein domain-containing protein</fullName>
    </recommendedName>
</protein>
<sequence length="762" mass="81384">MAGGDGLIGALRVTLGIDTANFESGTKRARDIAKRDAASIQSTMQGLSASVKGLVAGATVTALIGAASRALDYASSLGEVSQQLGVTSKDLQVYRYAASQVGIEQDTMDASLAKLTKTIGEAADGSKAQATTFRDLGIAVKDASGRVYTAGEIIPRLADALSKVKDPATRARVETELFGRAGQKLDTLLAGGSAAIDDMAKTVDKLGLALSDEQIQNADKTADKLSELKQVLQASFAKVVAENATSLYNFADAIEHLIAKIPDAVRGLDSFFQRLKIVQSQAIFASPLSTQTAKVESLAVATMARNKLARNDITDQLAKAPDNVRGALAKLLPKQFGEEFGLYRDQRKTAPKVLDGALPTPRGGGAKSGEKDKSAKQQERYDRELAALTQDQYRTESDLSNSLVERANLERRRIDLAAQAYDDEQDSKAKLGELKPEQANRLKIAHAFNVQMEKELVEQRLSDDLNRESLQARDEALKLQADLKNGELGEAKTQKERRRLQLDLLDIEFQRQRAALESVLALNSSTDAEKQIAQARLDQLDKMQATATRGVTRETMSPLEKFRDELHRTAGQISEDFEQIEVDGLKTFNDGLVDAITNGKSLGDVLHSALNQVLGDLIKISLQSLEGGILGGGSGGSGLLSGLLGSIFGGGKSFAATRAASFSLPGFAAGGSFKVGGNKGVDRNVLSINGIPAVRVGANETVSVTPANENGSGPGGMRYYDFRGVQSADIPRLEAMINKLDRSIEPRSVAAAGDARARRIIR</sequence>
<accession>A0ABT8ZU28</accession>
<evidence type="ECO:0000313" key="4">
    <source>
        <dbReference type="Proteomes" id="UP001176468"/>
    </source>
</evidence>
<dbReference type="InterPro" id="IPR010090">
    <property type="entry name" value="Phage_tape_meas"/>
</dbReference>
<feature type="domain" description="Phage tail tape measure protein" evidence="2">
    <location>
        <begin position="73"/>
        <end position="179"/>
    </location>
</feature>
<evidence type="ECO:0000259" key="2">
    <source>
        <dbReference type="Pfam" id="PF10145"/>
    </source>
</evidence>
<name>A0ABT8ZU28_9SPHN</name>
<comment type="caution">
    <text evidence="3">The sequence shown here is derived from an EMBL/GenBank/DDBJ whole genome shotgun (WGS) entry which is preliminary data.</text>
</comment>
<feature type="compositionally biased region" description="Basic and acidic residues" evidence="1">
    <location>
        <begin position="368"/>
        <end position="379"/>
    </location>
</feature>
<feature type="region of interest" description="Disordered" evidence="1">
    <location>
        <begin position="351"/>
        <end position="379"/>
    </location>
</feature>
<proteinExistence type="predicted"/>
<reference evidence="3" key="1">
    <citation type="submission" date="2023-07" db="EMBL/GenBank/DDBJ databases">
        <authorList>
            <person name="Kim M.K."/>
        </authorList>
    </citation>
    <scope>NUCLEOTIDE SEQUENCE</scope>
    <source>
        <strain evidence="3">CA1-15</strain>
    </source>
</reference>
<keyword evidence="4" id="KW-1185">Reference proteome</keyword>
<gene>
    <name evidence="3" type="ORF">Q5H94_01940</name>
</gene>
<dbReference type="RefSeq" id="WP_304559474.1">
    <property type="nucleotide sequence ID" value="NZ_JAUQSZ010000001.1"/>
</dbReference>
<dbReference type="EMBL" id="JAUQSZ010000001">
    <property type="protein sequence ID" value="MDO7841075.1"/>
    <property type="molecule type" value="Genomic_DNA"/>
</dbReference>
<dbReference type="Pfam" id="PF10145">
    <property type="entry name" value="PhageMin_Tail"/>
    <property type="match status" value="1"/>
</dbReference>
<dbReference type="Proteomes" id="UP001176468">
    <property type="component" value="Unassembled WGS sequence"/>
</dbReference>
<evidence type="ECO:0000256" key="1">
    <source>
        <dbReference type="SAM" id="MobiDB-lite"/>
    </source>
</evidence>
<organism evidence="3 4">
    <name type="scientific">Sphingomonas immobilis</name>
    <dbReference type="NCBI Taxonomy" id="3063997"/>
    <lineage>
        <taxon>Bacteria</taxon>
        <taxon>Pseudomonadati</taxon>
        <taxon>Pseudomonadota</taxon>
        <taxon>Alphaproteobacteria</taxon>
        <taxon>Sphingomonadales</taxon>
        <taxon>Sphingomonadaceae</taxon>
        <taxon>Sphingomonas</taxon>
    </lineage>
</organism>
<evidence type="ECO:0000313" key="3">
    <source>
        <dbReference type="EMBL" id="MDO7841075.1"/>
    </source>
</evidence>